<keyword evidence="3" id="KW-1185">Reference proteome</keyword>
<reference evidence="2" key="2">
    <citation type="submission" date="2023-05" db="EMBL/GenBank/DDBJ databases">
        <authorList>
            <consortium name="Lawrence Berkeley National Laboratory"/>
            <person name="Steindorff A."/>
            <person name="Hensen N."/>
            <person name="Bonometti L."/>
            <person name="Westerberg I."/>
            <person name="Brannstrom I.O."/>
            <person name="Guillou S."/>
            <person name="Cros-Aarteil S."/>
            <person name="Calhoun S."/>
            <person name="Haridas S."/>
            <person name="Kuo A."/>
            <person name="Mondo S."/>
            <person name="Pangilinan J."/>
            <person name="Riley R."/>
            <person name="Labutti K."/>
            <person name="Andreopoulos B."/>
            <person name="Lipzen A."/>
            <person name="Chen C."/>
            <person name="Yanf M."/>
            <person name="Daum C."/>
            <person name="Ng V."/>
            <person name="Clum A."/>
            <person name="Ohm R."/>
            <person name="Martin F."/>
            <person name="Silar P."/>
            <person name="Natvig D."/>
            <person name="Lalanne C."/>
            <person name="Gautier V."/>
            <person name="Ament-Velasquez S.L."/>
            <person name="Kruys A."/>
            <person name="Hutchinson M.I."/>
            <person name="Powell A.J."/>
            <person name="Barry K."/>
            <person name="Miller A.N."/>
            <person name="Grigoriev I.V."/>
            <person name="Debuchy R."/>
            <person name="Gladieux P."/>
            <person name="Thoren M.H."/>
            <person name="Johannesson H."/>
        </authorList>
    </citation>
    <scope>NUCLEOTIDE SEQUENCE</scope>
    <source>
        <strain evidence="2">PSN243</strain>
    </source>
</reference>
<organism evidence="2 3">
    <name type="scientific">Podospora aff. communis PSN243</name>
    <dbReference type="NCBI Taxonomy" id="3040156"/>
    <lineage>
        <taxon>Eukaryota</taxon>
        <taxon>Fungi</taxon>
        <taxon>Dikarya</taxon>
        <taxon>Ascomycota</taxon>
        <taxon>Pezizomycotina</taxon>
        <taxon>Sordariomycetes</taxon>
        <taxon>Sordariomycetidae</taxon>
        <taxon>Sordariales</taxon>
        <taxon>Podosporaceae</taxon>
        <taxon>Podospora</taxon>
    </lineage>
</organism>
<accession>A0AAV9GP29</accession>
<sequence length="366" mass="41749">MSPSTSTLNATNCTDAMDTSMTPTIVPRPNLQSLPSEIRQEIVKLAILGTQRKAPHGPHDLKVYKEPELPIEAGDVTMRPIVANNLNRFREWRSYLEGENRSLENPALPVLLTSRLLHDDAKTVLGLKSFKRFARYALDVISFDGRTFRPTWLSVPCRASRIDELYVRLRVFPRTEEERNRAPYWALRPWLAFYTLLDAIVSSGLFDDDGNGLIIDRVVIDFVSVEASDSQVSMQQEWGFDFLTPEEDFPEWWKYIVGGREDTSYLGHPLSAARMCCLFMQHLRRDGNIVTFMSLCRRIGDVSYCVDGGSRITVGLERLLGGNFWRSHPPSLMRPAFDRLVDHRRKIGLKPARMSQEDGGRDADLD</sequence>
<dbReference type="EMBL" id="MU865936">
    <property type="protein sequence ID" value="KAK4449700.1"/>
    <property type="molecule type" value="Genomic_DNA"/>
</dbReference>
<feature type="region of interest" description="Disordered" evidence="1">
    <location>
        <begin position="1"/>
        <end position="23"/>
    </location>
</feature>
<protein>
    <submittedName>
        <fullName evidence="2">Uncharacterized protein</fullName>
    </submittedName>
</protein>
<dbReference type="AlphaFoldDB" id="A0AAV9GP29"/>
<evidence type="ECO:0000313" key="3">
    <source>
        <dbReference type="Proteomes" id="UP001321760"/>
    </source>
</evidence>
<evidence type="ECO:0000313" key="2">
    <source>
        <dbReference type="EMBL" id="KAK4449700.1"/>
    </source>
</evidence>
<proteinExistence type="predicted"/>
<comment type="caution">
    <text evidence="2">The sequence shown here is derived from an EMBL/GenBank/DDBJ whole genome shotgun (WGS) entry which is preliminary data.</text>
</comment>
<gene>
    <name evidence="2" type="ORF">QBC34DRAFT_404682</name>
</gene>
<name>A0AAV9GP29_9PEZI</name>
<dbReference type="Proteomes" id="UP001321760">
    <property type="component" value="Unassembled WGS sequence"/>
</dbReference>
<evidence type="ECO:0000256" key="1">
    <source>
        <dbReference type="SAM" id="MobiDB-lite"/>
    </source>
</evidence>
<reference evidence="2" key="1">
    <citation type="journal article" date="2023" name="Mol. Phylogenet. Evol.">
        <title>Genome-scale phylogeny and comparative genomics of the fungal order Sordariales.</title>
        <authorList>
            <person name="Hensen N."/>
            <person name="Bonometti L."/>
            <person name="Westerberg I."/>
            <person name="Brannstrom I.O."/>
            <person name="Guillou S."/>
            <person name="Cros-Aarteil S."/>
            <person name="Calhoun S."/>
            <person name="Haridas S."/>
            <person name="Kuo A."/>
            <person name="Mondo S."/>
            <person name="Pangilinan J."/>
            <person name="Riley R."/>
            <person name="LaButti K."/>
            <person name="Andreopoulos B."/>
            <person name="Lipzen A."/>
            <person name="Chen C."/>
            <person name="Yan M."/>
            <person name="Daum C."/>
            <person name="Ng V."/>
            <person name="Clum A."/>
            <person name="Steindorff A."/>
            <person name="Ohm R.A."/>
            <person name="Martin F."/>
            <person name="Silar P."/>
            <person name="Natvig D.O."/>
            <person name="Lalanne C."/>
            <person name="Gautier V."/>
            <person name="Ament-Velasquez S.L."/>
            <person name="Kruys A."/>
            <person name="Hutchinson M.I."/>
            <person name="Powell A.J."/>
            <person name="Barry K."/>
            <person name="Miller A.N."/>
            <person name="Grigoriev I.V."/>
            <person name="Debuchy R."/>
            <person name="Gladieux P."/>
            <person name="Hiltunen Thoren M."/>
            <person name="Johannesson H."/>
        </authorList>
    </citation>
    <scope>NUCLEOTIDE SEQUENCE</scope>
    <source>
        <strain evidence="2">PSN243</strain>
    </source>
</reference>